<dbReference type="Proteomes" id="UP000004508">
    <property type="component" value="Unassembled WGS sequence"/>
</dbReference>
<sequence>MVFRAQKNGAPDEADAGERWGCLVQDRPSRFIAACATGRIGDDLVERAVTLTVARTQGHPLNWCSDGWRGYAAILKRAYRQPLRAGQRGRPPLVMPPYVRLTQTIKHRDEHGKLLSVEIRAALGEVITQPGTVHIERVNGMLRDRLNALTRKTHAFAKRDATWDALVHLQLFEHNWIRPHRVLRLPMPAQSRRYQPRTPAMALGLTDHPWSWIAFLTTSLYTTPK</sequence>
<dbReference type="eggNOG" id="COG3677">
    <property type="taxonomic scope" value="Bacteria"/>
</dbReference>
<name>D6U683_KTERA</name>
<dbReference type="EMBL" id="ADVG01000005">
    <property type="protein sequence ID" value="EFH80494.1"/>
    <property type="molecule type" value="Genomic_DNA"/>
</dbReference>
<organism evidence="1 2">
    <name type="scientific">Ktedonobacter racemifer DSM 44963</name>
    <dbReference type="NCBI Taxonomy" id="485913"/>
    <lineage>
        <taxon>Bacteria</taxon>
        <taxon>Bacillati</taxon>
        <taxon>Chloroflexota</taxon>
        <taxon>Ktedonobacteria</taxon>
        <taxon>Ktedonobacterales</taxon>
        <taxon>Ktedonobacteraceae</taxon>
        <taxon>Ktedonobacter</taxon>
    </lineage>
</organism>
<dbReference type="AlphaFoldDB" id="D6U683"/>
<reference evidence="1 2" key="1">
    <citation type="journal article" date="2011" name="Stand. Genomic Sci.">
        <title>Non-contiguous finished genome sequence and contextual data of the filamentous soil bacterium Ktedonobacter racemifer type strain (SOSP1-21).</title>
        <authorList>
            <person name="Chang Y.J."/>
            <person name="Land M."/>
            <person name="Hauser L."/>
            <person name="Chertkov O."/>
            <person name="Del Rio T.G."/>
            <person name="Nolan M."/>
            <person name="Copeland A."/>
            <person name="Tice H."/>
            <person name="Cheng J.F."/>
            <person name="Lucas S."/>
            <person name="Han C."/>
            <person name="Goodwin L."/>
            <person name="Pitluck S."/>
            <person name="Ivanova N."/>
            <person name="Ovchinikova G."/>
            <person name="Pati A."/>
            <person name="Chen A."/>
            <person name="Palaniappan K."/>
            <person name="Mavromatis K."/>
            <person name="Liolios K."/>
            <person name="Brettin T."/>
            <person name="Fiebig A."/>
            <person name="Rohde M."/>
            <person name="Abt B."/>
            <person name="Goker M."/>
            <person name="Detter J.C."/>
            <person name="Woyke T."/>
            <person name="Bristow J."/>
            <person name="Eisen J.A."/>
            <person name="Markowitz V."/>
            <person name="Hugenholtz P."/>
            <person name="Kyrpides N.C."/>
            <person name="Klenk H.P."/>
            <person name="Lapidus A."/>
        </authorList>
    </citation>
    <scope>NUCLEOTIDE SEQUENCE [LARGE SCALE GENOMIC DNA]</scope>
    <source>
        <strain evidence="2">DSM 44963</strain>
    </source>
</reference>
<gene>
    <name evidence="1" type="ORF">Krac_1100</name>
</gene>
<comment type="caution">
    <text evidence="1">The sequence shown here is derived from an EMBL/GenBank/DDBJ whole genome shotgun (WGS) entry which is preliminary data.</text>
</comment>
<proteinExistence type="predicted"/>
<protein>
    <recommendedName>
        <fullName evidence="3">IS1 transposase</fullName>
    </recommendedName>
</protein>
<evidence type="ECO:0000313" key="1">
    <source>
        <dbReference type="EMBL" id="EFH80494.1"/>
    </source>
</evidence>
<evidence type="ECO:0000313" key="2">
    <source>
        <dbReference type="Proteomes" id="UP000004508"/>
    </source>
</evidence>
<evidence type="ECO:0008006" key="3">
    <source>
        <dbReference type="Google" id="ProtNLM"/>
    </source>
</evidence>
<accession>D6U683</accession>
<dbReference type="InParanoid" id="D6U683"/>
<keyword evidence="2" id="KW-1185">Reference proteome</keyword>